<organism evidence="2 3">
    <name type="scientific">Deinococcus knuensis</name>
    <dbReference type="NCBI Taxonomy" id="1837380"/>
    <lineage>
        <taxon>Bacteria</taxon>
        <taxon>Thermotogati</taxon>
        <taxon>Deinococcota</taxon>
        <taxon>Deinococci</taxon>
        <taxon>Deinococcales</taxon>
        <taxon>Deinococcaceae</taxon>
        <taxon>Deinococcus</taxon>
    </lineage>
</organism>
<dbReference type="InterPro" id="IPR018725">
    <property type="entry name" value="DUF2259_secreted"/>
</dbReference>
<keyword evidence="1" id="KW-0732">Signal</keyword>
<name>A0ABQ2SUC3_9DEIO</name>
<protein>
    <recommendedName>
        <fullName evidence="4">DUF2259 domain-containing protein</fullName>
    </recommendedName>
</protein>
<dbReference type="Pfam" id="PF10016">
    <property type="entry name" value="DUF2259"/>
    <property type="match status" value="1"/>
</dbReference>
<proteinExistence type="predicted"/>
<evidence type="ECO:0000313" key="3">
    <source>
        <dbReference type="Proteomes" id="UP000620633"/>
    </source>
</evidence>
<gene>
    <name evidence="2" type="ORF">GCM10008961_34520</name>
</gene>
<feature type="chain" id="PRO_5046064828" description="DUF2259 domain-containing protein" evidence="1">
    <location>
        <begin position="34"/>
        <end position="252"/>
    </location>
</feature>
<accession>A0ABQ2SUC3</accession>
<comment type="caution">
    <text evidence="2">The sequence shown here is derived from an EMBL/GenBank/DDBJ whole genome shotgun (WGS) entry which is preliminary data.</text>
</comment>
<keyword evidence="3" id="KW-1185">Reference proteome</keyword>
<evidence type="ECO:0000256" key="1">
    <source>
        <dbReference type="SAM" id="SignalP"/>
    </source>
</evidence>
<evidence type="ECO:0000313" key="2">
    <source>
        <dbReference type="EMBL" id="GGS40235.1"/>
    </source>
</evidence>
<dbReference type="EMBL" id="BMQO01000027">
    <property type="protein sequence ID" value="GGS40235.1"/>
    <property type="molecule type" value="Genomic_DNA"/>
</dbReference>
<reference evidence="3" key="1">
    <citation type="journal article" date="2019" name="Int. J. Syst. Evol. Microbiol.">
        <title>The Global Catalogue of Microorganisms (GCM) 10K type strain sequencing project: providing services to taxonomists for standard genome sequencing and annotation.</title>
        <authorList>
            <consortium name="The Broad Institute Genomics Platform"/>
            <consortium name="The Broad Institute Genome Sequencing Center for Infectious Disease"/>
            <person name="Wu L."/>
            <person name="Ma J."/>
        </authorList>
    </citation>
    <scope>NUCLEOTIDE SEQUENCE [LARGE SCALE GENOMIC DNA]</scope>
    <source>
        <strain evidence="3">JCM 31406</strain>
    </source>
</reference>
<dbReference type="Proteomes" id="UP000620633">
    <property type="component" value="Unassembled WGS sequence"/>
</dbReference>
<sequence>MYGTPMRRLPAGPRSSLLVPLTLWAALSGGAHANERLPVTEVRFSASGERVMAFLSGQSDGSGVGTARLDVLNTRTGQTLLGRAGTVTDGGEAQAVRAVLNTPSTPATLRSAGLTGRPASVPRYRRTYPVPYPRWEDAVTAGRTQITPVRLWTVPVAVRLNVYAVNAPCSYPDMLPPGIRPAGFSLRVNGQVVHTDPLTPAGPATHPLNCAAGYTVERVDVQGNRVLVTLRALIPGFEGPDAVPVYVAATLR</sequence>
<evidence type="ECO:0008006" key="4">
    <source>
        <dbReference type="Google" id="ProtNLM"/>
    </source>
</evidence>
<feature type="signal peptide" evidence="1">
    <location>
        <begin position="1"/>
        <end position="33"/>
    </location>
</feature>